<dbReference type="EMBL" id="JARKIF010000021">
    <property type="protein sequence ID" value="KAJ7617074.1"/>
    <property type="molecule type" value="Genomic_DNA"/>
</dbReference>
<protein>
    <submittedName>
        <fullName evidence="1">Uncharacterized protein</fullName>
    </submittedName>
</protein>
<gene>
    <name evidence="1" type="ORF">FB45DRAFT_222342</name>
</gene>
<dbReference type="Proteomes" id="UP001221142">
    <property type="component" value="Unassembled WGS sequence"/>
</dbReference>
<reference evidence="1" key="1">
    <citation type="submission" date="2023-03" db="EMBL/GenBank/DDBJ databases">
        <title>Massive genome expansion in bonnet fungi (Mycena s.s.) driven by repeated elements and novel gene families across ecological guilds.</title>
        <authorList>
            <consortium name="Lawrence Berkeley National Laboratory"/>
            <person name="Harder C.B."/>
            <person name="Miyauchi S."/>
            <person name="Viragh M."/>
            <person name="Kuo A."/>
            <person name="Thoen E."/>
            <person name="Andreopoulos B."/>
            <person name="Lu D."/>
            <person name="Skrede I."/>
            <person name="Drula E."/>
            <person name="Henrissat B."/>
            <person name="Morin E."/>
            <person name="Kohler A."/>
            <person name="Barry K."/>
            <person name="LaButti K."/>
            <person name="Morin E."/>
            <person name="Salamov A."/>
            <person name="Lipzen A."/>
            <person name="Mereny Z."/>
            <person name="Hegedus B."/>
            <person name="Baldrian P."/>
            <person name="Stursova M."/>
            <person name="Weitz H."/>
            <person name="Taylor A."/>
            <person name="Grigoriev I.V."/>
            <person name="Nagy L.G."/>
            <person name="Martin F."/>
            <person name="Kauserud H."/>
        </authorList>
    </citation>
    <scope>NUCLEOTIDE SEQUENCE</scope>
    <source>
        <strain evidence="1">9284</strain>
    </source>
</reference>
<evidence type="ECO:0000313" key="2">
    <source>
        <dbReference type="Proteomes" id="UP001221142"/>
    </source>
</evidence>
<keyword evidence="2" id="KW-1185">Reference proteome</keyword>
<proteinExistence type="predicted"/>
<comment type="caution">
    <text evidence="1">The sequence shown here is derived from an EMBL/GenBank/DDBJ whole genome shotgun (WGS) entry which is preliminary data.</text>
</comment>
<name>A0AAD7BCR6_9AGAR</name>
<sequence length="111" mass="12164">MVLATGGRAIWYAIAWLTAKKRRVSAAPTMAERCRFPAPETCRCPNSQWELPRLPPMQNPPATTHFMNPAAYGSYYTGGYYPAPMAGYPAPMTPGPSTPTYCAATYSQVQL</sequence>
<dbReference type="AlphaFoldDB" id="A0AAD7BCR6"/>
<organism evidence="1 2">
    <name type="scientific">Roridomyces roridus</name>
    <dbReference type="NCBI Taxonomy" id="1738132"/>
    <lineage>
        <taxon>Eukaryota</taxon>
        <taxon>Fungi</taxon>
        <taxon>Dikarya</taxon>
        <taxon>Basidiomycota</taxon>
        <taxon>Agaricomycotina</taxon>
        <taxon>Agaricomycetes</taxon>
        <taxon>Agaricomycetidae</taxon>
        <taxon>Agaricales</taxon>
        <taxon>Marasmiineae</taxon>
        <taxon>Mycenaceae</taxon>
        <taxon>Roridomyces</taxon>
    </lineage>
</organism>
<accession>A0AAD7BCR6</accession>
<evidence type="ECO:0000313" key="1">
    <source>
        <dbReference type="EMBL" id="KAJ7617074.1"/>
    </source>
</evidence>